<feature type="region of interest" description="Disordered" evidence="1">
    <location>
        <begin position="236"/>
        <end position="263"/>
    </location>
</feature>
<dbReference type="EMBL" id="JAQJAN010000008">
    <property type="protein sequence ID" value="KAJ5724856.1"/>
    <property type="molecule type" value="Genomic_DNA"/>
</dbReference>
<feature type="region of interest" description="Disordered" evidence="1">
    <location>
        <begin position="1"/>
        <end position="52"/>
    </location>
</feature>
<evidence type="ECO:0000313" key="3">
    <source>
        <dbReference type="Proteomes" id="UP001215712"/>
    </source>
</evidence>
<organism evidence="2 3">
    <name type="scientific">Penicillium malachiteum</name>
    <dbReference type="NCBI Taxonomy" id="1324776"/>
    <lineage>
        <taxon>Eukaryota</taxon>
        <taxon>Fungi</taxon>
        <taxon>Dikarya</taxon>
        <taxon>Ascomycota</taxon>
        <taxon>Pezizomycotina</taxon>
        <taxon>Eurotiomycetes</taxon>
        <taxon>Eurotiomycetidae</taxon>
        <taxon>Eurotiales</taxon>
        <taxon>Aspergillaceae</taxon>
        <taxon>Penicillium</taxon>
    </lineage>
</organism>
<name>A0AAD6HL76_9EURO</name>
<evidence type="ECO:0000256" key="1">
    <source>
        <dbReference type="SAM" id="MobiDB-lite"/>
    </source>
</evidence>
<feature type="region of interest" description="Disordered" evidence="1">
    <location>
        <begin position="430"/>
        <end position="449"/>
    </location>
</feature>
<keyword evidence="3" id="KW-1185">Reference proteome</keyword>
<evidence type="ECO:0000313" key="2">
    <source>
        <dbReference type="EMBL" id="KAJ5724856.1"/>
    </source>
</evidence>
<feature type="compositionally biased region" description="Basic and acidic residues" evidence="1">
    <location>
        <begin position="1"/>
        <end position="15"/>
    </location>
</feature>
<dbReference type="Proteomes" id="UP001215712">
    <property type="component" value="Unassembled WGS sequence"/>
</dbReference>
<feature type="compositionally biased region" description="Acidic residues" evidence="1">
    <location>
        <begin position="243"/>
        <end position="263"/>
    </location>
</feature>
<accession>A0AAD6HL76</accession>
<sequence>MSKRKQETKRTRPEPEADGAALKRRGIKPYTRWRHEGPPITEHKDIPKGWNSDDNDIHEDDILANIERCKNRIEDGIMPQWWEKRLKKYERFKAEIEKDLQENKGLDLYVIYRLKDLEGMRDEFEKNGDKLKLLPNINAIIKAYRSKELAWKDGLVTYWARGEKISGEPQEFTWEEYDVYCEKHGGGSKDFWVEGLHGPGSLRAFPVVAPNNRAFNFEPNDPQNLHQIDFTLRIPARATNKDDGEDSERELDDEEKSRDDEDTSVELNFLDDTGAAVMIIYEDDLERIENKARQTATVVGGGRLNGIFSHSFIVVHRIEVNMRDTKGNYLAPWTTIQVAVIAGDRPVNWMRLSGPWMRHRFFVGTSPNKQGQLCVAKNKTLFMRLIEAIPQRDVDGKIADLKLSSKAPGHLFAVPRGWALARALGNDIPDPLDSDDDIGEGQAIPSTEQ</sequence>
<proteinExistence type="predicted"/>
<gene>
    <name evidence="2" type="ORF">N7493_006584</name>
</gene>
<reference evidence="2" key="1">
    <citation type="journal article" date="2023" name="IMA Fungus">
        <title>Comparative genomic study of the Penicillium genus elucidates a diverse pangenome and 15 lateral gene transfer events.</title>
        <authorList>
            <person name="Petersen C."/>
            <person name="Sorensen T."/>
            <person name="Nielsen M.R."/>
            <person name="Sondergaard T.E."/>
            <person name="Sorensen J.L."/>
            <person name="Fitzpatrick D.A."/>
            <person name="Frisvad J.C."/>
            <person name="Nielsen K.L."/>
        </authorList>
    </citation>
    <scope>NUCLEOTIDE SEQUENCE</scope>
    <source>
        <strain evidence="2">IBT 17514</strain>
    </source>
</reference>
<reference evidence="2" key="2">
    <citation type="submission" date="2023-01" db="EMBL/GenBank/DDBJ databases">
        <authorList>
            <person name="Petersen C."/>
        </authorList>
    </citation>
    <scope>NUCLEOTIDE SEQUENCE</scope>
    <source>
        <strain evidence="2">IBT 17514</strain>
    </source>
</reference>
<comment type="caution">
    <text evidence="2">The sequence shown here is derived from an EMBL/GenBank/DDBJ whole genome shotgun (WGS) entry which is preliminary data.</text>
</comment>
<feature type="compositionally biased region" description="Acidic residues" evidence="1">
    <location>
        <begin position="430"/>
        <end position="439"/>
    </location>
</feature>
<dbReference type="AlphaFoldDB" id="A0AAD6HL76"/>
<protein>
    <submittedName>
        <fullName evidence="2">Uncharacterized protein</fullName>
    </submittedName>
</protein>
<feature type="compositionally biased region" description="Basic and acidic residues" evidence="1">
    <location>
        <begin position="33"/>
        <end position="47"/>
    </location>
</feature>